<dbReference type="InterPro" id="IPR053146">
    <property type="entry name" value="QDO-like"/>
</dbReference>
<evidence type="ECO:0000313" key="3">
    <source>
        <dbReference type="Proteomes" id="UP001597083"/>
    </source>
</evidence>
<accession>A0ABW3CP94</accession>
<dbReference type="PANTHER" id="PTHR36440:SF1">
    <property type="entry name" value="PUTATIVE (AFU_ORTHOLOGUE AFUA_8G07350)-RELATED"/>
    <property type="match status" value="1"/>
</dbReference>
<reference evidence="3" key="1">
    <citation type="journal article" date="2019" name="Int. J. Syst. Evol. Microbiol.">
        <title>The Global Catalogue of Microorganisms (GCM) 10K type strain sequencing project: providing services to taxonomists for standard genome sequencing and annotation.</title>
        <authorList>
            <consortium name="The Broad Institute Genomics Platform"/>
            <consortium name="The Broad Institute Genome Sequencing Center for Infectious Disease"/>
            <person name="Wu L."/>
            <person name="Ma J."/>
        </authorList>
    </citation>
    <scope>NUCLEOTIDE SEQUENCE [LARGE SCALE GENOMIC DNA]</scope>
    <source>
        <strain evidence="3">JCM 31696</strain>
    </source>
</reference>
<proteinExistence type="predicted"/>
<organism evidence="2 3">
    <name type="scientific">Actinomadura adrarensis</name>
    <dbReference type="NCBI Taxonomy" id="1819600"/>
    <lineage>
        <taxon>Bacteria</taxon>
        <taxon>Bacillati</taxon>
        <taxon>Actinomycetota</taxon>
        <taxon>Actinomycetes</taxon>
        <taxon>Streptosporangiales</taxon>
        <taxon>Thermomonosporaceae</taxon>
        <taxon>Actinomadura</taxon>
    </lineage>
</organism>
<dbReference type="EMBL" id="JBHTIR010003996">
    <property type="protein sequence ID" value="MFD0856181.1"/>
    <property type="molecule type" value="Genomic_DNA"/>
</dbReference>
<comment type="caution">
    <text evidence="2">The sequence shown here is derived from an EMBL/GenBank/DDBJ whole genome shotgun (WGS) entry which is preliminary data.</text>
</comment>
<evidence type="ECO:0000313" key="2">
    <source>
        <dbReference type="EMBL" id="MFD0856181.1"/>
    </source>
</evidence>
<dbReference type="InterPro" id="IPR011051">
    <property type="entry name" value="RmlC_Cupin_sf"/>
</dbReference>
<dbReference type="PANTHER" id="PTHR36440">
    <property type="entry name" value="PUTATIVE (AFU_ORTHOLOGUE AFUA_8G07350)-RELATED"/>
    <property type="match status" value="1"/>
</dbReference>
<feature type="domain" description="Cupin type-2" evidence="1">
    <location>
        <begin position="48"/>
        <end position="116"/>
    </location>
</feature>
<protein>
    <submittedName>
        <fullName evidence="2">Cupin domain-containing protein</fullName>
    </submittedName>
</protein>
<name>A0ABW3CP94_9ACTN</name>
<dbReference type="Pfam" id="PF07883">
    <property type="entry name" value="Cupin_2"/>
    <property type="match status" value="1"/>
</dbReference>
<dbReference type="SUPFAM" id="SSF51182">
    <property type="entry name" value="RmlC-like cupins"/>
    <property type="match status" value="1"/>
</dbReference>
<gene>
    <name evidence="2" type="ORF">ACFQ07_28335</name>
</gene>
<dbReference type="InterPro" id="IPR013096">
    <property type="entry name" value="Cupin_2"/>
</dbReference>
<dbReference type="InterPro" id="IPR014710">
    <property type="entry name" value="RmlC-like_jellyroll"/>
</dbReference>
<sequence length="168" mass="17993">MSKLDQKPLRVLTVPAGAGTSVWVYDDVDTLKATGEDTAGRMSLTETIVPPRGGPPPHVHANESESLYILEGDLEILGDDGRMVGVGPGGFVHFPQGVLHRFHNPTDEPSKILIIFTPAGFEEFFLEIGQPVVAGRPGPAVDAEYIARADEIGSRYGQTIRTESGGRS</sequence>
<keyword evidence="3" id="KW-1185">Reference proteome</keyword>
<dbReference type="Proteomes" id="UP001597083">
    <property type="component" value="Unassembled WGS sequence"/>
</dbReference>
<evidence type="ECO:0000259" key="1">
    <source>
        <dbReference type="Pfam" id="PF07883"/>
    </source>
</evidence>
<dbReference type="Gene3D" id="2.60.120.10">
    <property type="entry name" value="Jelly Rolls"/>
    <property type="match status" value="1"/>
</dbReference>